<proteinExistence type="predicted"/>
<accession>A0A1I7ZXL6</accession>
<protein>
    <submittedName>
        <fullName evidence="2">DNA-directed RNA polymerase</fullName>
    </submittedName>
</protein>
<dbReference type="AlphaFoldDB" id="A0A1I7ZXL6"/>
<dbReference type="WBParaSite" id="L893_g30764.t1">
    <property type="protein sequence ID" value="L893_g30764.t1"/>
    <property type="gene ID" value="L893_g30764"/>
</dbReference>
<organism evidence="1 2">
    <name type="scientific">Steinernema glaseri</name>
    <dbReference type="NCBI Taxonomy" id="37863"/>
    <lineage>
        <taxon>Eukaryota</taxon>
        <taxon>Metazoa</taxon>
        <taxon>Ecdysozoa</taxon>
        <taxon>Nematoda</taxon>
        <taxon>Chromadorea</taxon>
        <taxon>Rhabditida</taxon>
        <taxon>Tylenchina</taxon>
        <taxon>Panagrolaimomorpha</taxon>
        <taxon>Strongyloidoidea</taxon>
        <taxon>Steinernematidae</taxon>
        <taxon>Steinernema</taxon>
    </lineage>
</organism>
<keyword evidence="1" id="KW-1185">Reference proteome</keyword>
<evidence type="ECO:0000313" key="2">
    <source>
        <dbReference type="WBParaSite" id="L893_g30764.t1"/>
    </source>
</evidence>
<name>A0A1I7ZXL6_9BILA</name>
<sequence length="162" mass="18505">MFCAGFDRGGVDSCRELKCNCSAFAYICYKCGGHLKNLHVFFSTTLLKVMFILKVLLILASHTLERSDGFTDAFLARGITMEHRQVLCWERVIRQTYIKERMPLLALHKLRVRTGILATHERKPLNVREGILAEFPADFKGLIPVVAVKLHESLTDEDRSEH</sequence>
<dbReference type="Proteomes" id="UP000095287">
    <property type="component" value="Unplaced"/>
</dbReference>
<reference evidence="2" key="1">
    <citation type="submission" date="2016-11" db="UniProtKB">
        <authorList>
            <consortium name="WormBaseParasite"/>
        </authorList>
    </citation>
    <scope>IDENTIFICATION</scope>
</reference>
<evidence type="ECO:0000313" key="1">
    <source>
        <dbReference type="Proteomes" id="UP000095287"/>
    </source>
</evidence>